<feature type="transmembrane region" description="Helical" evidence="1">
    <location>
        <begin position="129"/>
        <end position="147"/>
    </location>
</feature>
<comment type="caution">
    <text evidence="2">The sequence shown here is derived from an EMBL/GenBank/DDBJ whole genome shotgun (WGS) entry which is preliminary data.</text>
</comment>
<feature type="transmembrane region" description="Helical" evidence="1">
    <location>
        <begin position="153"/>
        <end position="173"/>
    </location>
</feature>
<dbReference type="RefSeq" id="WP_064038030.1">
    <property type="nucleotide sequence ID" value="NZ_LUUH01000079.1"/>
</dbReference>
<dbReference type="AlphaFoldDB" id="A0A177M4H4"/>
<organism evidence="2 3">
    <name type="scientific">Methylomonas methanica</name>
    <dbReference type="NCBI Taxonomy" id="421"/>
    <lineage>
        <taxon>Bacteria</taxon>
        <taxon>Pseudomonadati</taxon>
        <taxon>Pseudomonadota</taxon>
        <taxon>Gammaproteobacteria</taxon>
        <taxon>Methylococcales</taxon>
        <taxon>Methylococcaceae</taxon>
        <taxon>Methylomonas</taxon>
    </lineage>
</organism>
<keyword evidence="1" id="KW-0472">Membrane</keyword>
<reference evidence="2 3" key="1">
    <citation type="submission" date="2016-03" db="EMBL/GenBank/DDBJ databases">
        <authorList>
            <person name="Ploux O."/>
        </authorList>
    </citation>
    <scope>NUCLEOTIDE SEQUENCE [LARGE SCALE GENOMIC DNA]</scope>
    <source>
        <strain evidence="2 3">R-45371</strain>
    </source>
</reference>
<dbReference type="EMBL" id="LUUH01000079">
    <property type="protein sequence ID" value="OAH99989.1"/>
    <property type="molecule type" value="Genomic_DNA"/>
</dbReference>
<keyword evidence="1" id="KW-0812">Transmembrane</keyword>
<feature type="transmembrane region" description="Helical" evidence="1">
    <location>
        <begin position="46"/>
        <end position="66"/>
    </location>
</feature>
<gene>
    <name evidence="2" type="ORF">A1353_19925</name>
</gene>
<feature type="transmembrane region" description="Helical" evidence="1">
    <location>
        <begin position="105"/>
        <end position="124"/>
    </location>
</feature>
<feature type="transmembrane region" description="Helical" evidence="1">
    <location>
        <begin position="78"/>
        <end position="99"/>
    </location>
</feature>
<name>A0A177M4H4_METMH</name>
<dbReference type="Proteomes" id="UP000077763">
    <property type="component" value="Unassembled WGS sequence"/>
</dbReference>
<protein>
    <submittedName>
        <fullName evidence="2">Uncharacterized protein</fullName>
    </submittedName>
</protein>
<evidence type="ECO:0000313" key="3">
    <source>
        <dbReference type="Proteomes" id="UP000077763"/>
    </source>
</evidence>
<accession>A0A177M4H4</accession>
<feature type="transmembrane region" description="Helical" evidence="1">
    <location>
        <begin position="21"/>
        <end position="40"/>
    </location>
</feature>
<sequence>MYDDEIMADEAPRRRHFGIEGAIFVLLILLSLGGIFITDFSPDDGYGYWLLMVFVFGLVSVFVSWLQTKRKDLDFGDILKAQAMHWLHTIIVVGAASLLNKSGQLQGLSADLVILLILGLSTLLDGYHIGWQFSLLGFFLIGCTIIIGYVNPFMWACVALAVVIIVGAILRGLSLREEDD</sequence>
<proteinExistence type="predicted"/>
<evidence type="ECO:0000256" key="1">
    <source>
        <dbReference type="SAM" id="Phobius"/>
    </source>
</evidence>
<evidence type="ECO:0000313" key="2">
    <source>
        <dbReference type="EMBL" id="OAH99989.1"/>
    </source>
</evidence>
<keyword evidence="1" id="KW-1133">Transmembrane helix</keyword>